<name>A0A9W7LTC1_HIBTR</name>
<evidence type="ECO:0000313" key="3">
    <source>
        <dbReference type="EMBL" id="GMI75918.1"/>
    </source>
</evidence>
<protein>
    <recommendedName>
        <fullName evidence="2">C2 domain-containing protein</fullName>
    </recommendedName>
</protein>
<organism evidence="3 4">
    <name type="scientific">Hibiscus trionum</name>
    <name type="common">Flower of an hour</name>
    <dbReference type="NCBI Taxonomy" id="183268"/>
    <lineage>
        <taxon>Eukaryota</taxon>
        <taxon>Viridiplantae</taxon>
        <taxon>Streptophyta</taxon>
        <taxon>Embryophyta</taxon>
        <taxon>Tracheophyta</taxon>
        <taxon>Spermatophyta</taxon>
        <taxon>Magnoliopsida</taxon>
        <taxon>eudicotyledons</taxon>
        <taxon>Gunneridae</taxon>
        <taxon>Pentapetalae</taxon>
        <taxon>rosids</taxon>
        <taxon>malvids</taxon>
        <taxon>Malvales</taxon>
        <taxon>Malvaceae</taxon>
        <taxon>Malvoideae</taxon>
        <taxon>Hibiscus</taxon>
    </lineage>
</organism>
<feature type="compositionally biased region" description="Basic and acidic residues" evidence="1">
    <location>
        <begin position="240"/>
        <end position="252"/>
    </location>
</feature>
<proteinExistence type="predicted"/>
<gene>
    <name evidence="3" type="ORF">HRI_001261100</name>
</gene>
<evidence type="ECO:0000256" key="1">
    <source>
        <dbReference type="SAM" id="MobiDB-lite"/>
    </source>
</evidence>
<dbReference type="InterPro" id="IPR000008">
    <property type="entry name" value="C2_dom"/>
</dbReference>
<dbReference type="SUPFAM" id="SSF49562">
    <property type="entry name" value="C2 domain (Calcium/lipid-binding domain, CaLB)"/>
    <property type="match status" value="1"/>
</dbReference>
<dbReference type="PROSITE" id="PS50004">
    <property type="entry name" value="C2"/>
    <property type="match status" value="1"/>
</dbReference>
<dbReference type="OrthoDB" id="1909968at2759"/>
<dbReference type="CDD" id="cd04051">
    <property type="entry name" value="C2_SRC2_like"/>
    <property type="match status" value="1"/>
</dbReference>
<evidence type="ECO:0000313" key="4">
    <source>
        <dbReference type="Proteomes" id="UP001165190"/>
    </source>
</evidence>
<feature type="region of interest" description="Disordered" evidence="1">
    <location>
        <begin position="209"/>
        <end position="261"/>
    </location>
</feature>
<dbReference type="Pfam" id="PF00168">
    <property type="entry name" value="C2"/>
    <property type="match status" value="1"/>
</dbReference>
<dbReference type="PANTHER" id="PTHR32246:SF156">
    <property type="entry name" value="LIPID-BINDING FAMILY PROTEIN, PUTATIVE-RELATED"/>
    <property type="match status" value="1"/>
</dbReference>
<keyword evidence="4" id="KW-1185">Reference proteome</keyword>
<dbReference type="EMBL" id="BSYR01000012">
    <property type="protein sequence ID" value="GMI75918.1"/>
    <property type="molecule type" value="Genomic_DNA"/>
</dbReference>
<evidence type="ECO:0000259" key="2">
    <source>
        <dbReference type="PROSITE" id="PS50004"/>
    </source>
</evidence>
<dbReference type="Proteomes" id="UP001165190">
    <property type="component" value="Unassembled WGS sequence"/>
</dbReference>
<dbReference type="SMART" id="SM00239">
    <property type="entry name" value="C2"/>
    <property type="match status" value="1"/>
</dbReference>
<dbReference type="GO" id="GO:0006952">
    <property type="term" value="P:defense response"/>
    <property type="evidence" value="ECO:0007669"/>
    <property type="project" value="InterPro"/>
</dbReference>
<reference evidence="3" key="1">
    <citation type="submission" date="2023-05" db="EMBL/GenBank/DDBJ databases">
        <title>Genome and transcriptome analyses reveal genes involved in the formation of fine ridges on petal epidermal cells in Hibiscus trionum.</title>
        <authorList>
            <person name="Koshimizu S."/>
            <person name="Masuda S."/>
            <person name="Ishii T."/>
            <person name="Shirasu K."/>
            <person name="Hoshino A."/>
            <person name="Arita M."/>
        </authorList>
    </citation>
    <scope>NUCLEOTIDE SEQUENCE</scope>
    <source>
        <strain evidence="3">Hamamatsu line</strain>
    </source>
</reference>
<dbReference type="Gene3D" id="2.60.40.150">
    <property type="entry name" value="C2 domain"/>
    <property type="match status" value="1"/>
</dbReference>
<dbReference type="InterPro" id="IPR044750">
    <property type="entry name" value="C2_SRC2/BAP"/>
</dbReference>
<dbReference type="PANTHER" id="PTHR32246">
    <property type="entry name" value="INGRESSION PROTEIN FIC1"/>
    <property type="match status" value="1"/>
</dbReference>
<dbReference type="InterPro" id="IPR035892">
    <property type="entry name" value="C2_domain_sf"/>
</dbReference>
<comment type="caution">
    <text evidence="3">The sequence shown here is derived from an EMBL/GenBank/DDBJ whole genome shotgun (WGS) entry which is preliminary data.</text>
</comment>
<sequence>MDNNYYILELTLISAQGLKKTSKFRRMKTYALAWIDSTVKVRTGIDRVGGVNPTWNDKFLFRVSPAFLYSETSGISIEIFADGIFRDTLVGTVRLLVCNLLRTGSSLIPVRVPSFSAVQVRRPSGRCQGILNVGASVLLGSDVPAMNGAPAMNFRELIEESPKLKAVRRSQSAVGTRTRIPHENPFLRHDDQPYSRDPIKERHRMIREMETTKHKRSSSDGARWGTGPAMSSKQVARSGHVVDGDNFNDQKRLSVGSRLAS</sequence>
<dbReference type="AlphaFoldDB" id="A0A9W7LTC1"/>
<accession>A0A9W7LTC1</accession>
<feature type="domain" description="C2" evidence="2">
    <location>
        <begin position="1"/>
        <end position="110"/>
    </location>
</feature>